<dbReference type="GO" id="GO:0000287">
    <property type="term" value="F:magnesium ion binding"/>
    <property type="evidence" value="ECO:0007669"/>
    <property type="project" value="InterPro"/>
</dbReference>
<feature type="site" description="Important for catalysis" evidence="14">
    <location>
        <position position="191"/>
    </location>
</feature>
<keyword evidence="12 14" id="KW-0464">Manganese</keyword>
<dbReference type="OrthoDB" id="9806254at2"/>
<comment type="subunit">
    <text evidence="5 14 15">Homodimer.</text>
</comment>
<keyword evidence="7 14" id="KW-0028">Amino-acid biosynthesis</keyword>
<comment type="similarity">
    <text evidence="4 14">Belongs to the isocitrate and isopropylmalate dehydrogenases family. LeuB type 1 subfamily.</text>
</comment>
<dbReference type="GO" id="GO:0009098">
    <property type="term" value="P:L-leucine biosynthetic process"/>
    <property type="evidence" value="ECO:0007669"/>
    <property type="project" value="UniProtKB-UniRule"/>
</dbReference>
<feature type="binding site" evidence="14">
    <location>
        <position position="223"/>
    </location>
    <ligand>
        <name>Mg(2+)</name>
        <dbReference type="ChEBI" id="CHEBI:18420"/>
    </ligand>
</feature>
<feature type="binding site" evidence="14">
    <location>
        <position position="223"/>
    </location>
    <ligand>
        <name>substrate</name>
    </ligand>
</feature>
<comment type="pathway">
    <text evidence="3 14 15">Amino-acid biosynthesis; L-leucine biosynthesis; L-leucine from 3-methyl-2-oxobutanoate: step 3/4.</text>
</comment>
<protein>
    <recommendedName>
        <fullName evidence="14">3-isopropylmalate dehydrogenase</fullName>
        <ecNumber evidence="14">1.1.1.85</ecNumber>
    </recommendedName>
    <alternativeName>
        <fullName evidence="14">3-IPM-DH</fullName>
    </alternativeName>
    <alternativeName>
        <fullName evidence="14">Beta-IPM dehydrogenase</fullName>
        <shortName evidence="14">IMDH</shortName>
    </alternativeName>
</protein>
<dbReference type="InterPro" id="IPR024084">
    <property type="entry name" value="IsoPropMal-DH-like_dom"/>
</dbReference>
<evidence type="ECO:0000256" key="15">
    <source>
        <dbReference type="RuleBase" id="RU004445"/>
    </source>
</evidence>
<feature type="binding site" evidence="14">
    <location>
        <position position="134"/>
    </location>
    <ligand>
        <name>substrate</name>
    </ligand>
</feature>
<evidence type="ECO:0000259" key="16">
    <source>
        <dbReference type="SMART" id="SM01329"/>
    </source>
</evidence>
<keyword evidence="14" id="KW-0963">Cytoplasm</keyword>
<evidence type="ECO:0000256" key="13">
    <source>
        <dbReference type="ARBA" id="ARBA00023304"/>
    </source>
</evidence>
<dbReference type="Proteomes" id="UP000256379">
    <property type="component" value="Unassembled WGS sequence"/>
</dbReference>
<organism evidence="17 18">
    <name type="scientific">Helicobacter didelphidarum</name>
    <dbReference type="NCBI Taxonomy" id="2040648"/>
    <lineage>
        <taxon>Bacteria</taxon>
        <taxon>Pseudomonadati</taxon>
        <taxon>Campylobacterota</taxon>
        <taxon>Epsilonproteobacteria</taxon>
        <taxon>Campylobacterales</taxon>
        <taxon>Helicobacteraceae</taxon>
        <taxon>Helicobacter</taxon>
    </lineage>
</organism>
<dbReference type="InterPro" id="IPR019818">
    <property type="entry name" value="IsoCit/isopropylmalate_DH_CS"/>
</dbReference>
<accession>A0A3D8IR05</accession>
<feature type="binding site" evidence="14">
    <location>
        <position position="247"/>
    </location>
    <ligand>
        <name>Mg(2+)</name>
        <dbReference type="ChEBI" id="CHEBI:18420"/>
    </ligand>
</feature>
<evidence type="ECO:0000256" key="14">
    <source>
        <dbReference type="HAMAP-Rule" id="MF_01033"/>
    </source>
</evidence>
<evidence type="ECO:0000313" key="17">
    <source>
        <dbReference type="EMBL" id="RDU67543.1"/>
    </source>
</evidence>
<dbReference type="Gene3D" id="3.40.718.10">
    <property type="entry name" value="Isopropylmalate Dehydrogenase"/>
    <property type="match status" value="1"/>
</dbReference>
<dbReference type="UniPathway" id="UPA00048">
    <property type="reaction ID" value="UER00072"/>
</dbReference>
<feature type="binding site" evidence="14">
    <location>
        <begin position="280"/>
        <end position="292"/>
    </location>
    <ligand>
        <name>NAD(+)</name>
        <dbReference type="ChEBI" id="CHEBI:57540"/>
    </ligand>
</feature>
<dbReference type="GO" id="GO:0003862">
    <property type="term" value="F:3-isopropylmalate dehydrogenase activity"/>
    <property type="evidence" value="ECO:0007669"/>
    <property type="project" value="UniProtKB-UniRule"/>
</dbReference>
<dbReference type="Pfam" id="PF00180">
    <property type="entry name" value="Iso_dh"/>
    <property type="match status" value="1"/>
</dbReference>
<name>A0A3D8IR05_9HELI</name>
<dbReference type="SMART" id="SM01329">
    <property type="entry name" value="Iso_dh"/>
    <property type="match status" value="1"/>
</dbReference>
<comment type="subcellular location">
    <subcellularLocation>
        <location evidence="14">Cytoplasm</location>
    </subcellularLocation>
</comment>
<evidence type="ECO:0000256" key="12">
    <source>
        <dbReference type="ARBA" id="ARBA00023211"/>
    </source>
</evidence>
<keyword evidence="8 14" id="KW-0479">Metal-binding</keyword>
<dbReference type="HAMAP" id="MF_01033">
    <property type="entry name" value="LeuB_type1"/>
    <property type="match status" value="1"/>
</dbReference>
<evidence type="ECO:0000256" key="9">
    <source>
        <dbReference type="ARBA" id="ARBA00022842"/>
    </source>
</evidence>
<dbReference type="NCBIfam" id="TIGR00169">
    <property type="entry name" value="leuB"/>
    <property type="match status" value="1"/>
</dbReference>
<dbReference type="AlphaFoldDB" id="A0A3D8IR05"/>
<dbReference type="PROSITE" id="PS00470">
    <property type="entry name" value="IDH_IMDH"/>
    <property type="match status" value="1"/>
</dbReference>
<reference evidence="17 18" key="1">
    <citation type="submission" date="2018-04" db="EMBL/GenBank/DDBJ databases">
        <title>Novel Campyloabacter and Helicobacter Species and Strains.</title>
        <authorList>
            <person name="Mannion A.J."/>
            <person name="Shen Z."/>
            <person name="Fox J.G."/>
        </authorList>
    </citation>
    <scope>NUCLEOTIDE SEQUENCE [LARGE SCALE GENOMIC DNA]</scope>
    <source>
        <strain evidence="17 18">MIT 17-337</strain>
    </source>
</reference>
<evidence type="ECO:0000256" key="8">
    <source>
        <dbReference type="ARBA" id="ARBA00022723"/>
    </source>
</evidence>
<feature type="site" description="Important for catalysis" evidence="14">
    <location>
        <position position="141"/>
    </location>
</feature>
<dbReference type="GO" id="GO:0005829">
    <property type="term" value="C:cytosol"/>
    <property type="evidence" value="ECO:0007669"/>
    <property type="project" value="TreeGrafter"/>
</dbReference>
<dbReference type="EC" id="1.1.1.85" evidence="14"/>
<evidence type="ECO:0000256" key="7">
    <source>
        <dbReference type="ARBA" id="ARBA00022605"/>
    </source>
</evidence>
<dbReference type="FunFam" id="3.40.718.10:FF:000006">
    <property type="entry name" value="3-isopropylmalate dehydrogenase"/>
    <property type="match status" value="1"/>
</dbReference>
<evidence type="ECO:0000256" key="11">
    <source>
        <dbReference type="ARBA" id="ARBA00023027"/>
    </source>
</evidence>
<evidence type="ECO:0000256" key="1">
    <source>
        <dbReference type="ARBA" id="ARBA00000624"/>
    </source>
</evidence>
<evidence type="ECO:0000313" key="18">
    <source>
        <dbReference type="Proteomes" id="UP000256379"/>
    </source>
</evidence>
<keyword evidence="11 14" id="KW-0520">NAD</keyword>
<keyword evidence="10 14" id="KW-0560">Oxidoreductase</keyword>
<dbReference type="PANTHER" id="PTHR42979">
    <property type="entry name" value="3-ISOPROPYLMALATE DEHYDROGENASE"/>
    <property type="match status" value="1"/>
</dbReference>
<keyword evidence="13 14" id="KW-0100">Branched-chain amino acid biosynthesis</keyword>
<keyword evidence="18" id="KW-1185">Reference proteome</keyword>
<evidence type="ECO:0000256" key="5">
    <source>
        <dbReference type="ARBA" id="ARBA00011738"/>
    </source>
</evidence>
<dbReference type="GO" id="GO:0051287">
    <property type="term" value="F:NAD binding"/>
    <property type="evidence" value="ECO:0007669"/>
    <property type="project" value="InterPro"/>
</dbReference>
<evidence type="ECO:0000256" key="4">
    <source>
        <dbReference type="ARBA" id="ARBA00008319"/>
    </source>
</evidence>
<keyword evidence="9 14" id="KW-0460">Magnesium</keyword>
<comment type="cofactor">
    <cofactor evidence="14 15">
        <name>Mg(2+)</name>
        <dbReference type="ChEBI" id="CHEBI:18420"/>
    </cofactor>
    <cofactor evidence="14 15">
        <name>Mn(2+)</name>
        <dbReference type="ChEBI" id="CHEBI:29035"/>
    </cofactor>
    <text evidence="14 15">Binds 1 Mg(2+) or Mn(2+) ion per subunit.</text>
</comment>
<sequence>MKTYNIAVLKGDGIGIEVTNQSLKVLDSVRKKFNLDIQTQEYLVGGSALDNCNQSLPEATIEGCKSADAVLFGAIGGPKWDNLKHDSPEKGLLELRKTLQVFVNIRPAFVFDSLVMASTLKPEVISGVDLVVVRELISGIYFGEPRGIEIRDGEKVGFNTMFYTESEISRIAHYAFKLANTRQKKLCVVDKANVLEVSKLWREVVGRIAKQYNHIDVSYQYVDNASMQLIRNPKDFDVILTSNLFGDILSDEASQLTGSIGLLPSASIGDKYALYEPIHGSAPDIAGQDIANPMASILSLAMMFENTFEEQCIAKTIKDCVSNVLEEGVRSKDIAQFGVKKVLGCNAIGDLIATKILEY</sequence>
<dbReference type="RefSeq" id="WP_115542070.1">
    <property type="nucleotide sequence ID" value="NZ_NXLQ01000001.1"/>
</dbReference>
<evidence type="ECO:0000256" key="6">
    <source>
        <dbReference type="ARBA" id="ARBA00022430"/>
    </source>
</evidence>
<proteinExistence type="inferred from homology"/>
<feature type="binding site" evidence="14">
    <location>
        <position position="96"/>
    </location>
    <ligand>
        <name>substrate</name>
    </ligand>
</feature>
<comment type="caution">
    <text evidence="17">The sequence shown here is derived from an EMBL/GenBank/DDBJ whole genome shotgun (WGS) entry which is preliminary data.</text>
</comment>
<evidence type="ECO:0000256" key="3">
    <source>
        <dbReference type="ARBA" id="ARBA00004762"/>
    </source>
</evidence>
<evidence type="ECO:0000256" key="10">
    <source>
        <dbReference type="ARBA" id="ARBA00023002"/>
    </source>
</evidence>
<feature type="binding site" evidence="14">
    <location>
        <position position="251"/>
    </location>
    <ligand>
        <name>Mg(2+)</name>
        <dbReference type="ChEBI" id="CHEBI:18420"/>
    </ligand>
</feature>
<feature type="domain" description="Isopropylmalate dehydrogenase-like" evidence="16">
    <location>
        <begin position="5"/>
        <end position="352"/>
    </location>
</feature>
<comment type="caution">
    <text evidence="14">Lacks conserved residue(s) required for the propagation of feature annotation.</text>
</comment>
<keyword evidence="6 14" id="KW-0432">Leucine biosynthesis</keyword>
<comment type="function">
    <text evidence="14 15">Catalyzes the oxidation of 3-carboxy-2-hydroxy-4-methylpentanoate (3-isopropylmalate) to 3-carboxy-4-methyl-2-oxopentanoate. The product decarboxylates to 4-methyl-2 oxopentanoate.</text>
</comment>
<gene>
    <name evidence="14 17" type="primary">leuB</name>
    <name evidence="17" type="ORF">CQA53_00550</name>
</gene>
<comment type="catalytic activity">
    <reaction evidence="1 14 15">
        <text>(2R,3S)-3-isopropylmalate + NAD(+) = 4-methyl-2-oxopentanoate + CO2 + NADH</text>
        <dbReference type="Rhea" id="RHEA:32271"/>
        <dbReference type="ChEBI" id="CHEBI:16526"/>
        <dbReference type="ChEBI" id="CHEBI:17865"/>
        <dbReference type="ChEBI" id="CHEBI:35121"/>
        <dbReference type="ChEBI" id="CHEBI:57540"/>
        <dbReference type="ChEBI" id="CHEBI:57945"/>
        <dbReference type="EC" id="1.1.1.85"/>
    </reaction>
</comment>
<comment type="cofactor">
    <cofactor evidence="2">
        <name>Mn(2+)</name>
        <dbReference type="ChEBI" id="CHEBI:29035"/>
    </cofactor>
</comment>
<feature type="binding site" evidence="14">
    <location>
        <position position="106"/>
    </location>
    <ligand>
        <name>substrate</name>
    </ligand>
</feature>
<evidence type="ECO:0000256" key="2">
    <source>
        <dbReference type="ARBA" id="ARBA00001936"/>
    </source>
</evidence>
<dbReference type="PANTHER" id="PTHR42979:SF1">
    <property type="entry name" value="3-ISOPROPYLMALATE DEHYDROGENASE"/>
    <property type="match status" value="1"/>
</dbReference>
<dbReference type="SUPFAM" id="SSF53659">
    <property type="entry name" value="Isocitrate/Isopropylmalate dehydrogenase-like"/>
    <property type="match status" value="1"/>
</dbReference>
<dbReference type="EMBL" id="NXLQ01000001">
    <property type="protein sequence ID" value="RDU67543.1"/>
    <property type="molecule type" value="Genomic_DNA"/>
</dbReference>
<dbReference type="InterPro" id="IPR004429">
    <property type="entry name" value="Isopropylmalate_DH"/>
</dbReference>